<dbReference type="RefSeq" id="WP_157928092.1">
    <property type="nucleotide sequence ID" value="NZ_LT841358.1"/>
</dbReference>
<evidence type="ECO:0000313" key="8">
    <source>
        <dbReference type="EMBL" id="SMH72295.1"/>
    </source>
</evidence>
<dbReference type="Gene3D" id="3.30.230.120">
    <property type="match status" value="1"/>
</dbReference>
<dbReference type="GO" id="GO:0050201">
    <property type="term" value="F:fucokinase activity"/>
    <property type="evidence" value="ECO:0007669"/>
    <property type="project" value="TreeGrafter"/>
</dbReference>
<proteinExistence type="inferred from homology"/>
<evidence type="ECO:0000259" key="7">
    <source>
        <dbReference type="Pfam" id="PF08544"/>
    </source>
</evidence>
<dbReference type="InterPro" id="IPR020568">
    <property type="entry name" value="Ribosomal_Su5_D2-typ_SF"/>
</dbReference>
<evidence type="ECO:0000256" key="3">
    <source>
        <dbReference type="ARBA" id="ARBA00022777"/>
    </source>
</evidence>
<evidence type="ECO:0000259" key="6">
    <source>
        <dbReference type="Pfam" id="PF00288"/>
    </source>
</evidence>
<keyword evidence="4" id="KW-0067">ATP-binding</keyword>
<dbReference type="EMBL" id="LT841358">
    <property type="protein sequence ID" value="SMH72295.1"/>
    <property type="molecule type" value="Genomic_DNA"/>
</dbReference>
<organism evidence="8 9">
    <name type="scientific">Candidatus Nitrosotalea okcheonensis</name>
    <dbReference type="NCBI Taxonomy" id="1903276"/>
    <lineage>
        <taxon>Archaea</taxon>
        <taxon>Nitrososphaerota</taxon>
        <taxon>Nitrososphaeria</taxon>
        <taxon>Nitrosotaleales</taxon>
        <taxon>Nitrosotaleaceae</taxon>
        <taxon>Nitrosotalea</taxon>
    </lineage>
</organism>
<dbReference type="SUPFAM" id="SSF54211">
    <property type="entry name" value="Ribosomal protein S5 domain 2-like"/>
    <property type="match status" value="1"/>
</dbReference>
<dbReference type="GO" id="GO:0005524">
    <property type="term" value="F:ATP binding"/>
    <property type="evidence" value="ECO:0007669"/>
    <property type="project" value="UniProtKB-KW"/>
</dbReference>
<reference evidence="9" key="1">
    <citation type="submission" date="2017-03" db="EMBL/GenBank/DDBJ databases">
        <authorList>
            <person name="Herbold C."/>
        </authorList>
    </citation>
    <scope>NUCLEOTIDE SEQUENCE [LARGE SCALE GENOMIC DNA]</scope>
</reference>
<dbReference type="GO" id="GO:0042352">
    <property type="term" value="P:GDP-L-fucose salvage"/>
    <property type="evidence" value="ECO:0007669"/>
    <property type="project" value="TreeGrafter"/>
</dbReference>
<feature type="domain" description="GHMP kinase N-terminal" evidence="6">
    <location>
        <begin position="89"/>
        <end position="173"/>
    </location>
</feature>
<keyword evidence="2" id="KW-0547">Nucleotide-binding</keyword>
<dbReference type="AlphaFoldDB" id="A0A2H1FHQ2"/>
<keyword evidence="1 8" id="KW-0808">Transferase</keyword>
<dbReference type="InterPro" id="IPR001174">
    <property type="entry name" value="HddA/FKP"/>
</dbReference>
<sequence>MIKKNEKIRCRVPLRISFAGGGTDVPPYSTTRGGAVIGSTISKYAYSTLTQQNSGKNTVIIRSLDFDLVTVLDFKAKFFDVSYDGRSDLAKAVLKVLKPKKLGFEIITACDAPPGTGLASSTAVIISLVGALKEFMEKPLTSYEIAEMAHAIERRELAIKGGHQDQYACTFGGFYFIEFKQNSTIVNPLRMKQEITQELESNLLLVDTGVSRSSSKIHSFQSKSQTDEKVIQTLDEVKKQAYDIKSVLLKGDVKSFGEMLHKSWETKKKISDIISNNRIDKIYHKMRVNGAIGGKVLGAGGGGHMLFYVEHEKRRGLEKLLSGMGCIAIPFSFENNGIQTWTIGDTGVRS</sequence>
<dbReference type="InterPro" id="IPR036554">
    <property type="entry name" value="GHMP_kinase_C_sf"/>
</dbReference>
<keyword evidence="3 8" id="KW-0418">Kinase</keyword>
<dbReference type="PANTHER" id="PTHR32463">
    <property type="entry name" value="L-FUCOSE KINASE"/>
    <property type="match status" value="1"/>
</dbReference>
<dbReference type="PANTHER" id="PTHR32463:SF0">
    <property type="entry name" value="L-FUCOSE KINASE"/>
    <property type="match status" value="1"/>
</dbReference>
<dbReference type="InterPro" id="IPR052203">
    <property type="entry name" value="GHMP_Kinase-Related"/>
</dbReference>
<dbReference type="PIRSF" id="PIRSF036406">
    <property type="entry name" value="Hept_kin"/>
    <property type="match status" value="1"/>
</dbReference>
<keyword evidence="9" id="KW-1185">Reference proteome</keyword>
<evidence type="ECO:0000256" key="4">
    <source>
        <dbReference type="ARBA" id="ARBA00022840"/>
    </source>
</evidence>
<evidence type="ECO:0000256" key="5">
    <source>
        <dbReference type="ARBA" id="ARBA00038121"/>
    </source>
</evidence>
<name>A0A2H1FHQ2_9ARCH</name>
<evidence type="ECO:0000256" key="1">
    <source>
        <dbReference type="ARBA" id="ARBA00022679"/>
    </source>
</evidence>
<dbReference type="InterPro" id="IPR014606">
    <property type="entry name" value="Heptose_7-P_kinase"/>
</dbReference>
<dbReference type="SUPFAM" id="SSF55060">
    <property type="entry name" value="GHMP Kinase, C-terminal domain"/>
    <property type="match status" value="1"/>
</dbReference>
<dbReference type="InterPro" id="IPR006204">
    <property type="entry name" value="GHMP_kinase_N_dom"/>
</dbReference>
<evidence type="ECO:0000256" key="2">
    <source>
        <dbReference type="ARBA" id="ARBA00022741"/>
    </source>
</evidence>
<feature type="domain" description="GHMP kinase C-terminal" evidence="7">
    <location>
        <begin position="248"/>
        <end position="312"/>
    </location>
</feature>
<dbReference type="Pfam" id="PF00288">
    <property type="entry name" value="GHMP_kinases_N"/>
    <property type="match status" value="1"/>
</dbReference>
<protein>
    <submittedName>
        <fullName evidence="8">D-glycero-alpha-D-manno-heptose 7-phosphate kinase</fullName>
        <ecNumber evidence="8">2.7.1.168</ecNumber>
    </submittedName>
</protein>
<dbReference type="EC" id="2.7.1.168" evidence="8"/>
<dbReference type="Proteomes" id="UP000230607">
    <property type="component" value="Chromosome 1"/>
</dbReference>
<comment type="similarity">
    <text evidence="5">Belongs to the GHMP kinase family.</text>
</comment>
<dbReference type="Pfam" id="PF08544">
    <property type="entry name" value="GHMP_kinases_C"/>
    <property type="match status" value="1"/>
</dbReference>
<dbReference type="PRINTS" id="PR00960">
    <property type="entry name" value="LMBPPROTEIN"/>
</dbReference>
<dbReference type="InterPro" id="IPR013750">
    <property type="entry name" value="GHMP_kinase_C_dom"/>
</dbReference>
<dbReference type="OrthoDB" id="116110at2157"/>
<accession>A0A2H1FHQ2</accession>
<evidence type="ECO:0000313" key="9">
    <source>
        <dbReference type="Proteomes" id="UP000230607"/>
    </source>
</evidence>
<gene>
    <name evidence="8" type="primary">hddA</name>
    <name evidence="8" type="ORF">NCS_30135</name>
</gene>